<keyword evidence="9" id="KW-1185">Reference proteome</keyword>
<dbReference type="GeneID" id="8099610"/>
<feature type="signal peptide" evidence="7">
    <location>
        <begin position="1"/>
        <end position="18"/>
    </location>
</feature>
<dbReference type="VEuPathDB" id="FungiDB:TSTA_115830"/>
<dbReference type="HOGENOM" id="CLU_078561_0_0_1"/>
<dbReference type="Proteomes" id="UP000001745">
    <property type="component" value="Unassembled WGS sequence"/>
</dbReference>
<feature type="compositionally biased region" description="Polar residues" evidence="5">
    <location>
        <begin position="224"/>
        <end position="237"/>
    </location>
</feature>
<feature type="chain" id="PRO_5002877648" description="Mid2 domain-containing protein" evidence="7">
    <location>
        <begin position="19"/>
        <end position="279"/>
    </location>
</feature>
<gene>
    <name evidence="8" type="ORF">TSTA_115830</name>
</gene>
<dbReference type="OMA" id="HEHKIAC"/>
<comment type="subcellular location">
    <subcellularLocation>
        <location evidence="1">Membrane</location>
        <topology evidence="1">Single-pass membrane protein</topology>
    </subcellularLocation>
</comment>
<dbReference type="RefSeq" id="XP_002481782.1">
    <property type="nucleotide sequence ID" value="XM_002481737.1"/>
</dbReference>
<evidence type="ECO:0000256" key="3">
    <source>
        <dbReference type="ARBA" id="ARBA00022989"/>
    </source>
</evidence>
<reference evidence="9" key="1">
    <citation type="journal article" date="2015" name="Genome Announc.">
        <title>Genome sequence of the AIDS-associated pathogen Penicillium marneffei (ATCC18224) and its near taxonomic relative Talaromyces stipitatus (ATCC10500).</title>
        <authorList>
            <person name="Nierman W.C."/>
            <person name="Fedorova-Abrams N.D."/>
            <person name="Andrianopoulos A."/>
        </authorList>
    </citation>
    <scope>NUCLEOTIDE SEQUENCE [LARGE SCALE GENOMIC DNA]</scope>
    <source>
        <strain evidence="9">ATCC 10500 / CBS 375.48 / QM 6759 / NRRL 1006</strain>
    </source>
</reference>
<dbReference type="PANTHER" id="PTHR15549:SF26">
    <property type="entry name" value="AXIAL BUDDING PATTERN PROTEIN 2-RELATED"/>
    <property type="match status" value="1"/>
</dbReference>
<dbReference type="OrthoDB" id="3689214at2759"/>
<keyword evidence="2 6" id="KW-0812">Transmembrane</keyword>
<dbReference type="GO" id="GO:0071944">
    <property type="term" value="C:cell periphery"/>
    <property type="evidence" value="ECO:0007669"/>
    <property type="project" value="UniProtKB-ARBA"/>
</dbReference>
<sequence>MRLLLLAAISPLFQTVTAVTVQSYWKIPDGNQSDFASTYTEGNILPTAWNGWDSSWTNYYLNGTTIADLWVTSYNFKQYQYSQYPTGNVNISQAGSYNWTIDVTSTGLANTAEYVLRFIQPGQTYNSSALQISSTGFIILPSQVTTTTTTTPTSTSTQASTSTTSVITLTPTTTTTSAAVDPSSSVLNSGAKAGIGVGVAVGVIGILAFLAFILRRRGYFTQDSSAFSSSEPEQNSVVEPAELNATSEEASKNDYLPVPVHELSGSPPLPIELDASKTY</sequence>
<name>B8MAV0_TALSN</name>
<evidence type="ECO:0008006" key="10">
    <source>
        <dbReference type="Google" id="ProtNLM"/>
    </source>
</evidence>
<evidence type="ECO:0000256" key="1">
    <source>
        <dbReference type="ARBA" id="ARBA00004167"/>
    </source>
</evidence>
<proteinExistence type="predicted"/>
<protein>
    <recommendedName>
        <fullName evidence="10">Mid2 domain-containing protein</fullName>
    </recommendedName>
</protein>
<keyword evidence="4 6" id="KW-0472">Membrane</keyword>
<dbReference type="PANTHER" id="PTHR15549">
    <property type="entry name" value="PAIRED IMMUNOGLOBULIN-LIKE TYPE 2 RECEPTOR"/>
    <property type="match status" value="1"/>
</dbReference>
<dbReference type="EMBL" id="EQ962655">
    <property type="protein sequence ID" value="EED17790.1"/>
    <property type="molecule type" value="Genomic_DNA"/>
</dbReference>
<organism evidence="8 9">
    <name type="scientific">Talaromyces stipitatus (strain ATCC 10500 / CBS 375.48 / QM 6759 / NRRL 1006)</name>
    <name type="common">Penicillium stipitatum</name>
    <dbReference type="NCBI Taxonomy" id="441959"/>
    <lineage>
        <taxon>Eukaryota</taxon>
        <taxon>Fungi</taxon>
        <taxon>Dikarya</taxon>
        <taxon>Ascomycota</taxon>
        <taxon>Pezizomycotina</taxon>
        <taxon>Eurotiomycetes</taxon>
        <taxon>Eurotiomycetidae</taxon>
        <taxon>Eurotiales</taxon>
        <taxon>Trichocomaceae</taxon>
        <taxon>Talaromyces</taxon>
        <taxon>Talaromyces sect. Talaromyces</taxon>
    </lineage>
</organism>
<dbReference type="InParanoid" id="B8MAV0"/>
<dbReference type="InterPro" id="IPR051694">
    <property type="entry name" value="Immunoregulatory_rcpt-like"/>
</dbReference>
<evidence type="ECO:0000313" key="8">
    <source>
        <dbReference type="EMBL" id="EED17790.1"/>
    </source>
</evidence>
<dbReference type="eggNOG" id="ENOG502STAJ">
    <property type="taxonomic scope" value="Eukaryota"/>
</dbReference>
<evidence type="ECO:0000256" key="7">
    <source>
        <dbReference type="SAM" id="SignalP"/>
    </source>
</evidence>
<evidence type="ECO:0000256" key="5">
    <source>
        <dbReference type="SAM" id="MobiDB-lite"/>
    </source>
</evidence>
<evidence type="ECO:0000256" key="2">
    <source>
        <dbReference type="ARBA" id="ARBA00022692"/>
    </source>
</evidence>
<evidence type="ECO:0000256" key="6">
    <source>
        <dbReference type="SAM" id="Phobius"/>
    </source>
</evidence>
<feature type="region of interest" description="Disordered" evidence="5">
    <location>
        <begin position="224"/>
        <end position="279"/>
    </location>
</feature>
<evidence type="ECO:0000256" key="4">
    <source>
        <dbReference type="ARBA" id="ARBA00023136"/>
    </source>
</evidence>
<evidence type="ECO:0000313" key="9">
    <source>
        <dbReference type="Proteomes" id="UP000001745"/>
    </source>
</evidence>
<keyword evidence="3 6" id="KW-1133">Transmembrane helix</keyword>
<dbReference type="AlphaFoldDB" id="B8MAV0"/>
<feature type="transmembrane region" description="Helical" evidence="6">
    <location>
        <begin position="193"/>
        <end position="214"/>
    </location>
</feature>
<accession>B8MAV0</accession>
<dbReference type="GO" id="GO:0016020">
    <property type="term" value="C:membrane"/>
    <property type="evidence" value="ECO:0007669"/>
    <property type="project" value="UniProtKB-SubCell"/>
</dbReference>
<dbReference type="STRING" id="441959.B8MAV0"/>
<keyword evidence="7" id="KW-0732">Signal</keyword>